<dbReference type="InterPro" id="IPR050744">
    <property type="entry name" value="AI-2_Isomerase_LsrG"/>
</dbReference>
<dbReference type="EMBL" id="JACVVX010000007">
    <property type="protein sequence ID" value="MBD0416795.1"/>
    <property type="molecule type" value="Genomic_DNA"/>
</dbReference>
<dbReference type="InterPro" id="IPR007138">
    <property type="entry name" value="ABM_dom"/>
</dbReference>
<dbReference type="SUPFAM" id="SSF54909">
    <property type="entry name" value="Dimeric alpha+beta barrel"/>
    <property type="match status" value="1"/>
</dbReference>
<dbReference type="PANTHER" id="PTHR33336:SF3">
    <property type="entry name" value="ABM DOMAIN-CONTAINING PROTEIN"/>
    <property type="match status" value="1"/>
</dbReference>
<dbReference type="AlphaFoldDB" id="A0A8J6Q537"/>
<name>A0A8J6Q537_9HYPH</name>
<evidence type="ECO:0000259" key="1">
    <source>
        <dbReference type="PROSITE" id="PS51725"/>
    </source>
</evidence>
<dbReference type="RefSeq" id="WP_188166235.1">
    <property type="nucleotide sequence ID" value="NZ_JACVVX010000007.1"/>
</dbReference>
<dbReference type="GO" id="GO:0004497">
    <property type="term" value="F:monooxygenase activity"/>
    <property type="evidence" value="ECO:0007669"/>
    <property type="project" value="UniProtKB-KW"/>
</dbReference>
<organism evidence="2 3">
    <name type="scientific">Oryzicola mucosus</name>
    <dbReference type="NCBI Taxonomy" id="2767425"/>
    <lineage>
        <taxon>Bacteria</taxon>
        <taxon>Pseudomonadati</taxon>
        <taxon>Pseudomonadota</taxon>
        <taxon>Alphaproteobacteria</taxon>
        <taxon>Hyphomicrobiales</taxon>
        <taxon>Phyllobacteriaceae</taxon>
        <taxon>Oryzicola</taxon>
    </lineage>
</organism>
<comment type="caution">
    <text evidence="2">The sequence shown here is derived from an EMBL/GenBank/DDBJ whole genome shotgun (WGS) entry which is preliminary data.</text>
</comment>
<sequence>MSDRVALIAKMRLRAEIRDEAASWLNTAKVRSRSEPGCLTYNIHIDANEPVMLIFYEIWEDKAAFRLHLEGDVFAEFMHGKERYVQGEIEITNLEELNNENTKGACR</sequence>
<feature type="domain" description="ABM" evidence="1">
    <location>
        <begin position="5"/>
        <end position="94"/>
    </location>
</feature>
<protein>
    <submittedName>
        <fullName evidence="2">Antibiotic biosynthesis monooxygenase</fullName>
    </submittedName>
</protein>
<keyword evidence="2" id="KW-0560">Oxidoreductase</keyword>
<keyword evidence="2" id="KW-0503">Monooxygenase</keyword>
<dbReference type="Proteomes" id="UP000643405">
    <property type="component" value="Unassembled WGS sequence"/>
</dbReference>
<reference evidence="2" key="1">
    <citation type="submission" date="2020-09" db="EMBL/GenBank/DDBJ databases">
        <title>Genome seq and assembly of Tianweitania sp.</title>
        <authorList>
            <person name="Chhetri G."/>
        </authorList>
    </citation>
    <scope>NUCLEOTIDE SEQUENCE</scope>
    <source>
        <strain evidence="2">Rool2</strain>
    </source>
</reference>
<evidence type="ECO:0000313" key="3">
    <source>
        <dbReference type="Proteomes" id="UP000643405"/>
    </source>
</evidence>
<dbReference type="PANTHER" id="PTHR33336">
    <property type="entry name" value="QUINOL MONOOXYGENASE YGIN-RELATED"/>
    <property type="match status" value="1"/>
</dbReference>
<accession>A0A8J6Q537</accession>
<gene>
    <name evidence="2" type="ORF">ICI42_19260</name>
</gene>
<evidence type="ECO:0000313" key="2">
    <source>
        <dbReference type="EMBL" id="MBD0416795.1"/>
    </source>
</evidence>
<dbReference type="PROSITE" id="PS51725">
    <property type="entry name" value="ABM"/>
    <property type="match status" value="1"/>
</dbReference>
<dbReference type="InterPro" id="IPR011008">
    <property type="entry name" value="Dimeric_a/b-barrel"/>
</dbReference>
<dbReference type="Pfam" id="PF03992">
    <property type="entry name" value="ABM"/>
    <property type="match status" value="1"/>
</dbReference>
<dbReference type="Gene3D" id="3.30.70.100">
    <property type="match status" value="1"/>
</dbReference>
<proteinExistence type="predicted"/>
<keyword evidence="3" id="KW-1185">Reference proteome</keyword>